<evidence type="ECO:0000313" key="3">
    <source>
        <dbReference type="Proteomes" id="UP001172083"/>
    </source>
</evidence>
<dbReference type="RefSeq" id="WP_346759481.1">
    <property type="nucleotide sequence ID" value="NZ_JAUJEB010000004.1"/>
</dbReference>
<dbReference type="Gene3D" id="3.30.300.30">
    <property type="match status" value="1"/>
</dbReference>
<proteinExistence type="predicted"/>
<gene>
    <name evidence="2" type="ORF">QQ020_18865</name>
</gene>
<protein>
    <submittedName>
        <fullName evidence="2">AMP-binding protein</fullName>
    </submittedName>
</protein>
<accession>A0ABT8LCS5</accession>
<name>A0ABT8LCS5_9BACT</name>
<reference evidence="2" key="1">
    <citation type="submission" date="2023-06" db="EMBL/GenBank/DDBJ databases">
        <title>Genomic of Agaribacillus aureum.</title>
        <authorList>
            <person name="Wang G."/>
        </authorList>
    </citation>
    <scope>NUCLEOTIDE SEQUENCE</scope>
    <source>
        <strain evidence="2">BMA12</strain>
    </source>
</reference>
<organism evidence="2 3">
    <name type="scientific">Agaribacillus aureus</name>
    <dbReference type="NCBI Taxonomy" id="3051825"/>
    <lineage>
        <taxon>Bacteria</taxon>
        <taxon>Pseudomonadati</taxon>
        <taxon>Bacteroidota</taxon>
        <taxon>Cytophagia</taxon>
        <taxon>Cytophagales</taxon>
        <taxon>Splendidivirgaceae</taxon>
        <taxon>Agaribacillus</taxon>
    </lineage>
</organism>
<dbReference type="InterPro" id="IPR000873">
    <property type="entry name" value="AMP-dep_synth/lig_dom"/>
</dbReference>
<dbReference type="Proteomes" id="UP001172083">
    <property type="component" value="Unassembled WGS sequence"/>
</dbReference>
<evidence type="ECO:0000259" key="1">
    <source>
        <dbReference type="Pfam" id="PF00501"/>
    </source>
</evidence>
<evidence type="ECO:0000313" key="2">
    <source>
        <dbReference type="EMBL" id="MDN5214146.1"/>
    </source>
</evidence>
<sequence>MPDKEKYLELNGQKILLADLQHFELEEMVLSAFEKDTLSFIQSWLRGEGYFTVPTSGSTGKPKDIEIPRSAMEHSAHLTGNALKLATGDRALACINTAYIGGKMMLARALILGMDLTVVTPSSNPFATIEPGRYFDFIALVPLQLETLLAEGGGVNILNQAKAIIVGGAAVSEQLKQKMQVIDAPIYATYGMTETVSHIALKKLNGPDGDQHFKVFDEMIIGQDERDCLTIQSKLTGGNTIITNDRVRIISSHEFEWLGRIDNVVNTGGVKVQVEQLEFSISSILTGLGRNENFMVGAVDDQRLGQKLILLLEGPESPEDALLDQLKKQLAFHAPREIKWIKEFSRTATGKINRGLTMKKLRGK</sequence>
<comment type="caution">
    <text evidence="2">The sequence shown here is derived from an EMBL/GenBank/DDBJ whole genome shotgun (WGS) entry which is preliminary data.</text>
</comment>
<dbReference type="EMBL" id="JAUJEB010000004">
    <property type="protein sequence ID" value="MDN5214146.1"/>
    <property type="molecule type" value="Genomic_DNA"/>
</dbReference>
<dbReference type="Gene3D" id="3.40.50.12780">
    <property type="entry name" value="N-terminal domain of ligase-like"/>
    <property type="match status" value="1"/>
</dbReference>
<dbReference type="PANTHER" id="PTHR43201:SF32">
    <property type="entry name" value="2-SUCCINYLBENZOATE--COA LIGASE, CHLOROPLASTIC_PEROXISOMAL"/>
    <property type="match status" value="1"/>
</dbReference>
<dbReference type="SUPFAM" id="SSF56801">
    <property type="entry name" value="Acetyl-CoA synthetase-like"/>
    <property type="match status" value="1"/>
</dbReference>
<dbReference type="InterPro" id="IPR042099">
    <property type="entry name" value="ANL_N_sf"/>
</dbReference>
<keyword evidence="3" id="KW-1185">Reference proteome</keyword>
<dbReference type="Pfam" id="PF00501">
    <property type="entry name" value="AMP-binding"/>
    <property type="match status" value="1"/>
</dbReference>
<dbReference type="PANTHER" id="PTHR43201">
    <property type="entry name" value="ACYL-COA SYNTHETASE"/>
    <property type="match status" value="1"/>
</dbReference>
<dbReference type="InterPro" id="IPR045851">
    <property type="entry name" value="AMP-bd_C_sf"/>
</dbReference>
<feature type="domain" description="AMP-dependent synthetase/ligase" evidence="1">
    <location>
        <begin position="53"/>
        <end position="203"/>
    </location>
</feature>